<dbReference type="RefSeq" id="WP_256030415.1">
    <property type="nucleotide sequence ID" value="NZ_JAHLKM010000023.1"/>
</dbReference>
<dbReference type="EMBL" id="JAHLKM010000023">
    <property type="protein sequence ID" value="MCQ4334381.1"/>
    <property type="molecule type" value="Genomic_DNA"/>
</dbReference>
<evidence type="ECO:0000313" key="2">
    <source>
        <dbReference type="EMBL" id="MCQ4334381.1"/>
    </source>
</evidence>
<evidence type="ECO:0000256" key="1">
    <source>
        <dbReference type="SAM" id="MobiDB-lite"/>
    </source>
</evidence>
<sequence length="331" mass="36612">MTGGSESPSFSAGNLDGEFELPPVDESTFPDLYLDLGVDLLAPGDGIVTDRHHASADRYEADDAMNQIRGQISPFTLSGWLRHGCERVLQIAGMSACHPGEPNADYMRTDVYDRDLSQGYHEKGACVEAGDTDAGCVVYELFGGFGDKPGELLRRPIRFSPVRQQVDVLRGEAEAHYRQLHTQVRSRNDEDGGEPLRHATRDVVGNVEGTWLLTLRTLKPEFVGLLLEAVSLLNSKSDTFEFQLGGARNFGAGIADVGVVNPLYTDQEIRRVYNRAQNATTAMQEKDDQWREVYREEFTRALQARVSDSDGELGTAIDRQDSVDEGERGEL</sequence>
<reference evidence="2" key="1">
    <citation type="journal article" date="2023" name="Front. Microbiol.">
        <title>Genomic-based phylogenetic and metabolic analyses of the genus Natronomonas, and description of Natronomonas aquatica sp. nov.</title>
        <authorList>
            <person name="Garcia-Roldan A."/>
            <person name="Duran-Viseras A."/>
            <person name="de la Haba R.R."/>
            <person name="Corral P."/>
            <person name="Sanchez-Porro C."/>
            <person name="Ventosa A."/>
        </authorList>
    </citation>
    <scope>NUCLEOTIDE SEQUENCE</scope>
    <source>
        <strain evidence="2">F2-12</strain>
    </source>
</reference>
<feature type="compositionally biased region" description="Basic and acidic residues" evidence="1">
    <location>
        <begin position="318"/>
        <end position="331"/>
    </location>
</feature>
<accession>A0A9R1CVQ9</accession>
<dbReference type="Proteomes" id="UP001139494">
    <property type="component" value="Unassembled WGS sequence"/>
</dbReference>
<feature type="region of interest" description="Disordered" evidence="1">
    <location>
        <begin position="305"/>
        <end position="331"/>
    </location>
</feature>
<name>A0A9R1CVQ9_9EURY</name>
<feature type="region of interest" description="Disordered" evidence="1">
    <location>
        <begin position="1"/>
        <end position="21"/>
    </location>
</feature>
<organism evidence="2 3">
    <name type="scientific">Natronomonas aquatica</name>
    <dbReference type="NCBI Taxonomy" id="2841590"/>
    <lineage>
        <taxon>Archaea</taxon>
        <taxon>Methanobacteriati</taxon>
        <taxon>Methanobacteriota</taxon>
        <taxon>Stenosarchaea group</taxon>
        <taxon>Halobacteria</taxon>
        <taxon>Halobacteriales</taxon>
        <taxon>Natronomonadaceae</taxon>
        <taxon>Natronomonas</taxon>
    </lineage>
</organism>
<gene>
    <name evidence="2" type="ORF">KM295_13030</name>
</gene>
<proteinExistence type="predicted"/>
<keyword evidence="3" id="KW-1185">Reference proteome</keyword>
<evidence type="ECO:0000313" key="3">
    <source>
        <dbReference type="Proteomes" id="UP001139494"/>
    </source>
</evidence>
<comment type="caution">
    <text evidence="2">The sequence shown here is derived from an EMBL/GenBank/DDBJ whole genome shotgun (WGS) entry which is preliminary data.</text>
</comment>
<dbReference type="AlphaFoldDB" id="A0A9R1CVQ9"/>
<protein>
    <submittedName>
        <fullName evidence="2">Uncharacterized protein</fullName>
    </submittedName>
</protein>
<feature type="compositionally biased region" description="Polar residues" evidence="1">
    <location>
        <begin position="1"/>
        <end position="12"/>
    </location>
</feature>